<comment type="pathway">
    <text evidence="4">Amino-acid degradation; L-valine degradation.</text>
</comment>
<organism evidence="6 7">
    <name type="scientific">Sphenostylis stenocarpa</name>
    <dbReference type="NCBI Taxonomy" id="92480"/>
    <lineage>
        <taxon>Eukaryota</taxon>
        <taxon>Viridiplantae</taxon>
        <taxon>Streptophyta</taxon>
        <taxon>Embryophyta</taxon>
        <taxon>Tracheophyta</taxon>
        <taxon>Spermatophyta</taxon>
        <taxon>Magnoliopsida</taxon>
        <taxon>eudicotyledons</taxon>
        <taxon>Gunneridae</taxon>
        <taxon>Pentapetalae</taxon>
        <taxon>rosids</taxon>
        <taxon>fabids</taxon>
        <taxon>Fabales</taxon>
        <taxon>Fabaceae</taxon>
        <taxon>Papilionoideae</taxon>
        <taxon>50 kb inversion clade</taxon>
        <taxon>NPAAA clade</taxon>
        <taxon>indigoferoid/millettioid clade</taxon>
        <taxon>Phaseoleae</taxon>
        <taxon>Sphenostylis</taxon>
    </lineage>
</organism>
<dbReference type="AlphaFoldDB" id="A0AA86VB20"/>
<evidence type="ECO:0000256" key="2">
    <source>
        <dbReference type="ARBA" id="ARBA00011915"/>
    </source>
</evidence>
<dbReference type="EMBL" id="OY731401">
    <property type="protein sequence ID" value="CAJ1948676.1"/>
    <property type="molecule type" value="Genomic_DNA"/>
</dbReference>
<dbReference type="EC" id="3.1.2.4" evidence="2 4"/>
<feature type="domain" description="Enoyl-CoA hydratase/isomerase" evidence="5">
    <location>
        <begin position="163"/>
        <end position="282"/>
    </location>
</feature>
<dbReference type="GO" id="GO:0006574">
    <property type="term" value="P:L-valine catabolic process"/>
    <property type="evidence" value="ECO:0007669"/>
    <property type="project" value="UniProtKB-UniRule"/>
</dbReference>
<dbReference type="SUPFAM" id="SSF52096">
    <property type="entry name" value="ClpP/crotonase"/>
    <property type="match status" value="1"/>
</dbReference>
<dbReference type="InterPro" id="IPR032259">
    <property type="entry name" value="HIBYL-CoA-H"/>
</dbReference>
<protein>
    <recommendedName>
        <fullName evidence="2 4">3-hydroxyisobutyryl-CoA hydrolase</fullName>
        <shortName evidence="4">HIB-CoA hydrolase</shortName>
        <shortName evidence="4">HIBYL-CoA-H</shortName>
        <ecNumber evidence="2 4">3.1.2.4</ecNumber>
    </recommendedName>
    <alternativeName>
        <fullName evidence="4">3-hydroxyisobutyryl-coenzyme A hydrolase</fullName>
    </alternativeName>
</protein>
<dbReference type="Gene3D" id="3.90.226.10">
    <property type="entry name" value="2-enoyl-CoA Hydratase, Chain A, domain 1"/>
    <property type="match status" value="1"/>
</dbReference>
<dbReference type="InterPro" id="IPR029045">
    <property type="entry name" value="ClpP/crotonase-like_dom_sf"/>
</dbReference>
<evidence type="ECO:0000259" key="5">
    <source>
        <dbReference type="Pfam" id="PF16113"/>
    </source>
</evidence>
<dbReference type="Proteomes" id="UP001189624">
    <property type="component" value="Chromosome 4"/>
</dbReference>
<reference evidence="6" key="1">
    <citation type="submission" date="2023-10" db="EMBL/GenBank/DDBJ databases">
        <authorList>
            <person name="Domelevo Entfellner J.-B."/>
        </authorList>
    </citation>
    <scope>NUCLEOTIDE SEQUENCE</scope>
</reference>
<dbReference type="CDD" id="cd06558">
    <property type="entry name" value="crotonase-like"/>
    <property type="match status" value="1"/>
</dbReference>
<evidence type="ECO:0000313" key="6">
    <source>
        <dbReference type="EMBL" id="CAJ1948676.1"/>
    </source>
</evidence>
<name>A0AA86VB20_9FABA</name>
<dbReference type="GO" id="GO:0003860">
    <property type="term" value="F:3-hydroxyisobutyryl-CoA hydrolase activity"/>
    <property type="evidence" value="ECO:0007669"/>
    <property type="project" value="UniProtKB-UniRule"/>
</dbReference>
<proteinExistence type="inferred from homology"/>
<dbReference type="Gramene" id="rna-AYBTSS11_LOCUS13314">
    <property type="protein sequence ID" value="CAJ1948676.1"/>
    <property type="gene ID" value="gene-AYBTSS11_LOCUS13314"/>
</dbReference>
<dbReference type="PANTHER" id="PTHR43176">
    <property type="entry name" value="3-HYDROXYISOBUTYRYL-COA HYDROLASE-RELATED"/>
    <property type="match status" value="1"/>
</dbReference>
<evidence type="ECO:0000256" key="1">
    <source>
        <dbReference type="ARBA" id="ARBA00001709"/>
    </source>
</evidence>
<dbReference type="InterPro" id="IPR045004">
    <property type="entry name" value="ECH_dom"/>
</dbReference>
<evidence type="ECO:0000313" key="7">
    <source>
        <dbReference type="Proteomes" id="UP001189624"/>
    </source>
</evidence>
<comment type="catalytic activity">
    <reaction evidence="1 4">
        <text>3-hydroxy-2-methylpropanoyl-CoA + H2O = 3-hydroxy-2-methylpropanoate + CoA + H(+)</text>
        <dbReference type="Rhea" id="RHEA:20888"/>
        <dbReference type="ChEBI" id="CHEBI:11805"/>
        <dbReference type="ChEBI" id="CHEBI:15377"/>
        <dbReference type="ChEBI" id="CHEBI:15378"/>
        <dbReference type="ChEBI" id="CHEBI:57287"/>
        <dbReference type="ChEBI" id="CHEBI:57340"/>
        <dbReference type="EC" id="3.1.2.4"/>
    </reaction>
</comment>
<dbReference type="Pfam" id="PF16113">
    <property type="entry name" value="ECH_2"/>
    <property type="match status" value="1"/>
</dbReference>
<keyword evidence="3 4" id="KW-0378">Hydrolase</keyword>
<dbReference type="PANTHER" id="PTHR43176:SF3">
    <property type="entry name" value="3-HYDROXYISOBUTYRYL-COA HYDROLASE, MITOCHONDRIAL"/>
    <property type="match status" value="1"/>
</dbReference>
<gene>
    <name evidence="6" type="ORF">AYBTSS11_LOCUS13314</name>
</gene>
<keyword evidence="7" id="KW-1185">Reference proteome</keyword>
<evidence type="ECO:0000256" key="4">
    <source>
        <dbReference type="RuleBase" id="RU369070"/>
    </source>
</evidence>
<comment type="function">
    <text evidence="4">Hydrolyzes 3-hydroxyisobutyryl-CoA (HIBYL-CoA), a saline catabolite. Has high activity toward isobutyryl-CoA. Could be an isobutyryl-CoA dehydrogenase that functions in valine catabolism.</text>
</comment>
<sequence length="284" mass="32158">MVMDEVQQVETLCQWELSSILKKLEQIEDWYCIYRDDILANKVLHNLPRMKEAFEEILKDIETNIFRANDYYDLWAFDEFHEQEQEEQGQMRGSTIEGVPLIPCLARGPIVHLHSHHHIWGSVLPSHRNTGNAPEANLPLAAVMASPSQGDHQQLMVERKSHVRVLTLNRPKQLNALSFYMVSRLLKVFSEDEENSDIKLVVVKGNGRSFCAGGDVAAVAREGSKGDWRYGANFFHTEYKLNYLMATYSKPQVSILNGIVMGGGAGASVHGRFRIVTENTVLFG</sequence>
<evidence type="ECO:0000256" key="3">
    <source>
        <dbReference type="ARBA" id="ARBA00022801"/>
    </source>
</evidence>
<accession>A0AA86VB20</accession>
<comment type="similarity">
    <text evidence="4">Belongs to the enoyl-CoA hydratase/isomerase family.</text>
</comment>